<evidence type="ECO:0000313" key="1">
    <source>
        <dbReference type="EMBL" id="KAI8429434.1"/>
    </source>
</evidence>
<accession>A0ACC0JZ66</accession>
<proteinExistence type="predicted"/>
<name>A0ACC0JZ66_CHOFU</name>
<evidence type="ECO:0000313" key="2">
    <source>
        <dbReference type="Proteomes" id="UP001064048"/>
    </source>
</evidence>
<organism evidence="1 2">
    <name type="scientific">Choristoneura fumiferana</name>
    <name type="common">Spruce budworm moth</name>
    <name type="synonym">Archips fumiferana</name>
    <dbReference type="NCBI Taxonomy" id="7141"/>
    <lineage>
        <taxon>Eukaryota</taxon>
        <taxon>Metazoa</taxon>
        <taxon>Ecdysozoa</taxon>
        <taxon>Arthropoda</taxon>
        <taxon>Hexapoda</taxon>
        <taxon>Insecta</taxon>
        <taxon>Pterygota</taxon>
        <taxon>Neoptera</taxon>
        <taxon>Endopterygota</taxon>
        <taxon>Lepidoptera</taxon>
        <taxon>Glossata</taxon>
        <taxon>Ditrysia</taxon>
        <taxon>Tortricoidea</taxon>
        <taxon>Tortricidae</taxon>
        <taxon>Tortricinae</taxon>
        <taxon>Choristoneura</taxon>
    </lineage>
</organism>
<dbReference type="Proteomes" id="UP001064048">
    <property type="component" value="Chromosome Z"/>
</dbReference>
<keyword evidence="2" id="KW-1185">Reference proteome</keyword>
<protein>
    <submittedName>
        <fullName evidence="1">Uncharacterized protein</fullName>
    </submittedName>
</protein>
<gene>
    <name evidence="1" type="ORF">MSG28_000075</name>
</gene>
<dbReference type="EMBL" id="CM046131">
    <property type="protein sequence ID" value="KAI8429434.1"/>
    <property type="molecule type" value="Genomic_DNA"/>
</dbReference>
<comment type="caution">
    <text evidence="1">The sequence shown here is derived from an EMBL/GenBank/DDBJ whole genome shotgun (WGS) entry which is preliminary data.</text>
</comment>
<sequence>MARGKDKKKRKLEKKQEGDDVPKQVPHTLESLREKDETMLATADAEEQEEAQKDMELDELSSYYQNSYEPKVLITYSDNPHNKTRIFGRELMRIIPNSISRYRQRSSVKRIVQSAVREQVTDVIIVNENQKQPNGFLLIHLPDGPTAHFRLSSCKITPELRKDYKEITNHRPEVLLNNFGTRLGLTVGRMLGALFHYEPQFRGRRAVTFHNQRDYIFFRHHRVVGMPNVPTTVDPPMYPLSPYRLGYEFTKDGKRARLCELGPRFTLKLISLQQGTFASKTGDFEWIIAGRRHQMETSRRRFFL</sequence>
<reference evidence="1 2" key="1">
    <citation type="journal article" date="2022" name="Genome Biol. Evol.">
        <title>The Spruce Budworm Genome: Reconstructing the Evolutionary History of Antifreeze Proteins.</title>
        <authorList>
            <person name="Beliveau C."/>
            <person name="Gagne P."/>
            <person name="Picq S."/>
            <person name="Vernygora O."/>
            <person name="Keeling C.I."/>
            <person name="Pinkney K."/>
            <person name="Doucet D."/>
            <person name="Wen F."/>
            <person name="Johnston J.S."/>
            <person name="Maaroufi H."/>
            <person name="Boyle B."/>
            <person name="Laroche J."/>
            <person name="Dewar K."/>
            <person name="Juretic N."/>
            <person name="Blackburn G."/>
            <person name="Nisole A."/>
            <person name="Brunet B."/>
            <person name="Brandao M."/>
            <person name="Lumley L."/>
            <person name="Duan J."/>
            <person name="Quan G."/>
            <person name="Lucarotti C.J."/>
            <person name="Roe A.D."/>
            <person name="Sperling F.A.H."/>
            <person name="Levesque R.C."/>
            <person name="Cusson M."/>
        </authorList>
    </citation>
    <scope>NUCLEOTIDE SEQUENCE [LARGE SCALE GENOMIC DNA]</scope>
    <source>
        <strain evidence="1">Glfc:IPQL:Cfum</strain>
    </source>
</reference>